<dbReference type="Proteomes" id="UP000008820">
    <property type="component" value="Chromosome 2"/>
</dbReference>
<sequence>MEVLVDTVKVELNPGSEDGLEHEMDIEQSVGAEDMIDLGEVKIETHIEEGAETSQCSATIPEYSKKKQSTDETYETKTHLRQHIEVKHELPNVFKCQQCEVSFRFEIELRNHERSQQHLNKLKSHMKCHAAKTYACSFCEKSFINEKNLAMHVASHEGEREKRKAVPSFKCDICQKMFLYKWAVAWHKRKEHEPETHDCNVCGSRFSTSEYLGEHIKIHEESSRIKTNEKQQSLQEEVKVKIEPLEEATEPQPQREGEDEMMKNEQSLGIEDMIDIEDVKIESREDDYMELDTFTSNQVSQPINKSMSDFKQIESATDRADVNQKKNHAKDKHMPTSVGQAKTVTDNKENPTSLECKICHRTFKWNYRLRYHEKEAHGPRIYDCDICDASFHGSRNHLAQHLDKHKKEKEAGFCSLQAMQRDTAARLKEDTEMKVSELNSERTITTDQNMTTTSLQCAKCFKVWPNQNRLWRHYKTAHRLCETMNSKKKTLQCSLCSAMFHFQTQLNKHMNSLHKQEDGSFQPLKCVECNKQFETSKKYRRHMLNHAPKKYKCTNCSLSFRTTVLLELHQRVHKFDGIVNTTDVPVQCKTCGKILESSMKLWHHNRKVHRPKKIECPICGRPCFDSYVLKRHIQTHQPIHERKKPRSERANDNVERSFRCDICDKSFARRYLLNQHNKKSHGPKIYCCDMCEGKFTSRSVLTRHLSTHKRDTALLEVKLAS</sequence>
<dbReference type="EnsemblMetazoa" id="AAEL001595-RD">
    <property type="protein sequence ID" value="AAEL001595-PD"/>
    <property type="gene ID" value="AAEL001595"/>
</dbReference>
<dbReference type="PANTHER" id="PTHR24399">
    <property type="entry name" value="ZINC FINGER AND BTB DOMAIN-CONTAINING"/>
    <property type="match status" value="1"/>
</dbReference>
<feature type="domain" description="C2H2-type" evidence="10">
    <location>
        <begin position="524"/>
        <end position="551"/>
    </location>
</feature>
<feature type="domain" description="C2H2-type" evidence="10">
    <location>
        <begin position="491"/>
        <end position="519"/>
    </location>
</feature>
<reference evidence="11 12" key="1">
    <citation type="submission" date="2017-06" db="EMBL/GenBank/DDBJ databases">
        <title>Aedes aegypti genome working group (AGWG) sequencing and assembly.</title>
        <authorList>
            <consortium name="Aedes aegypti Genome Working Group (AGWG)"/>
            <person name="Matthews B.J."/>
        </authorList>
    </citation>
    <scope>NUCLEOTIDE SEQUENCE [LARGE SCALE GENOMIC DNA]</scope>
    <source>
        <strain evidence="11 12">LVP_AGWG</strain>
    </source>
</reference>
<accession>A0A6I8T5M1</accession>
<keyword evidence="8" id="KW-0863">Zinc-finger</keyword>
<evidence type="ECO:0000256" key="4">
    <source>
        <dbReference type="ARBA" id="ARBA00022833"/>
    </source>
</evidence>
<dbReference type="GO" id="GO:0001227">
    <property type="term" value="F:DNA-binding transcription repressor activity, RNA polymerase II-specific"/>
    <property type="evidence" value="ECO:0007669"/>
    <property type="project" value="TreeGrafter"/>
</dbReference>
<keyword evidence="2" id="KW-0479">Metal-binding</keyword>
<feature type="domain" description="C2H2-type" evidence="10">
    <location>
        <begin position="686"/>
        <end position="713"/>
    </location>
</feature>
<organism evidence="11 12">
    <name type="scientific">Aedes aegypti</name>
    <name type="common">Yellowfever mosquito</name>
    <name type="synonym">Culex aegypti</name>
    <dbReference type="NCBI Taxonomy" id="7159"/>
    <lineage>
        <taxon>Eukaryota</taxon>
        <taxon>Metazoa</taxon>
        <taxon>Ecdysozoa</taxon>
        <taxon>Arthropoda</taxon>
        <taxon>Hexapoda</taxon>
        <taxon>Insecta</taxon>
        <taxon>Pterygota</taxon>
        <taxon>Neoptera</taxon>
        <taxon>Endopterygota</taxon>
        <taxon>Diptera</taxon>
        <taxon>Nematocera</taxon>
        <taxon>Culicoidea</taxon>
        <taxon>Culicidae</taxon>
        <taxon>Culicinae</taxon>
        <taxon>Aedini</taxon>
        <taxon>Aedes</taxon>
        <taxon>Stegomyia</taxon>
    </lineage>
</organism>
<protein>
    <recommendedName>
        <fullName evidence="10">C2H2-type domain-containing protein</fullName>
    </recommendedName>
</protein>
<dbReference type="EnsemblMetazoa" id="AAEL001595-RF">
    <property type="protein sequence ID" value="AAEL001595-PF"/>
    <property type="gene ID" value="AAEL001595"/>
</dbReference>
<keyword evidence="7" id="KW-0539">Nucleus</keyword>
<dbReference type="SUPFAM" id="SSF57667">
    <property type="entry name" value="beta-beta-alpha zinc fingers"/>
    <property type="match status" value="7"/>
</dbReference>
<evidence type="ECO:0000256" key="9">
    <source>
        <dbReference type="SAM" id="MobiDB-lite"/>
    </source>
</evidence>
<feature type="region of interest" description="Disordered" evidence="9">
    <location>
        <begin position="317"/>
        <end position="347"/>
    </location>
</feature>
<keyword evidence="12" id="KW-1185">Reference proteome</keyword>
<comment type="subcellular location">
    <subcellularLocation>
        <location evidence="1">Nucleus</location>
    </subcellularLocation>
</comment>
<evidence type="ECO:0000256" key="2">
    <source>
        <dbReference type="ARBA" id="ARBA00022723"/>
    </source>
</evidence>
<dbReference type="PROSITE" id="PS00028">
    <property type="entry name" value="ZINC_FINGER_C2H2_1"/>
    <property type="match status" value="14"/>
</dbReference>
<dbReference type="EnsemblMetazoa" id="AAEL001595-RC">
    <property type="protein sequence ID" value="AAEL001595-PC"/>
    <property type="gene ID" value="AAEL001595"/>
</dbReference>
<dbReference type="Pfam" id="PF00096">
    <property type="entry name" value="zf-C2H2"/>
    <property type="match status" value="6"/>
</dbReference>
<evidence type="ECO:0000256" key="3">
    <source>
        <dbReference type="ARBA" id="ARBA00022737"/>
    </source>
</evidence>
<evidence type="ECO:0000313" key="12">
    <source>
        <dbReference type="Proteomes" id="UP000008820"/>
    </source>
</evidence>
<dbReference type="InterPro" id="IPR013087">
    <property type="entry name" value="Znf_C2H2_type"/>
</dbReference>
<evidence type="ECO:0000256" key="1">
    <source>
        <dbReference type="ARBA" id="ARBA00004123"/>
    </source>
</evidence>
<dbReference type="OrthoDB" id="6814312at2759"/>
<feature type="domain" description="C2H2-type" evidence="10">
    <location>
        <begin position="586"/>
        <end position="614"/>
    </location>
</feature>
<evidence type="ECO:0000256" key="6">
    <source>
        <dbReference type="ARBA" id="ARBA00023163"/>
    </source>
</evidence>
<feature type="domain" description="C2H2-type" evidence="10">
    <location>
        <begin position="614"/>
        <end position="645"/>
    </location>
</feature>
<dbReference type="GO" id="GO:0005654">
    <property type="term" value="C:nucleoplasm"/>
    <property type="evidence" value="ECO:0007669"/>
    <property type="project" value="TreeGrafter"/>
</dbReference>
<dbReference type="EnsemblMetazoa" id="AAEL001595-RB">
    <property type="protein sequence ID" value="AAEL001595-PB"/>
    <property type="gene ID" value="AAEL001595"/>
</dbReference>
<evidence type="ECO:0000256" key="7">
    <source>
        <dbReference type="ARBA" id="ARBA00023242"/>
    </source>
</evidence>
<dbReference type="PROSITE" id="PS50157">
    <property type="entry name" value="ZINC_FINGER_C2H2_2"/>
    <property type="match status" value="12"/>
</dbReference>
<feature type="domain" description="C2H2-type" evidence="10">
    <location>
        <begin position="169"/>
        <end position="197"/>
    </location>
</feature>
<dbReference type="AlphaFoldDB" id="A0A6I8T5M1"/>
<reference evidence="11" key="2">
    <citation type="submission" date="2020-05" db="UniProtKB">
        <authorList>
            <consortium name="EnsemblMetazoa"/>
        </authorList>
    </citation>
    <scope>IDENTIFICATION</scope>
    <source>
        <strain evidence="11">LVP_AGWG</strain>
    </source>
</reference>
<evidence type="ECO:0000256" key="8">
    <source>
        <dbReference type="PROSITE-ProRule" id="PRU00042"/>
    </source>
</evidence>
<dbReference type="Gene3D" id="3.30.160.60">
    <property type="entry name" value="Classic Zinc Finger"/>
    <property type="match status" value="7"/>
</dbReference>
<evidence type="ECO:0000313" key="11">
    <source>
        <dbReference type="EnsemblMetazoa" id="AAEL001595-PC"/>
    </source>
</evidence>
<feature type="domain" description="C2H2-type" evidence="10">
    <location>
        <begin position="134"/>
        <end position="161"/>
    </location>
</feature>
<gene>
    <name evidence="11" type="primary">5571259</name>
</gene>
<evidence type="ECO:0000256" key="5">
    <source>
        <dbReference type="ARBA" id="ARBA00023015"/>
    </source>
</evidence>
<feature type="domain" description="C2H2-type" evidence="10">
    <location>
        <begin position="94"/>
        <end position="123"/>
    </location>
</feature>
<dbReference type="EnsemblMetazoa" id="AAEL001595-RE">
    <property type="protein sequence ID" value="AAEL001595-PE"/>
    <property type="gene ID" value="AAEL001595"/>
</dbReference>
<feature type="domain" description="C2H2-type" evidence="10">
    <location>
        <begin position="658"/>
        <end position="681"/>
    </location>
</feature>
<proteinExistence type="predicted"/>
<keyword evidence="6" id="KW-0804">Transcription</keyword>
<feature type="domain" description="C2H2-type" evidence="10">
    <location>
        <begin position="354"/>
        <end position="377"/>
    </location>
</feature>
<keyword evidence="5" id="KW-0805">Transcription regulation</keyword>
<feature type="domain" description="C2H2-type" evidence="10">
    <location>
        <begin position="197"/>
        <end position="224"/>
    </location>
</feature>
<dbReference type="InterPro" id="IPR036236">
    <property type="entry name" value="Znf_C2H2_sf"/>
</dbReference>
<feature type="domain" description="C2H2-type" evidence="10">
    <location>
        <begin position="551"/>
        <end position="573"/>
    </location>
</feature>
<keyword evidence="4" id="KW-0862">Zinc</keyword>
<dbReference type="SMART" id="SM00355">
    <property type="entry name" value="ZnF_C2H2"/>
    <property type="match status" value="14"/>
</dbReference>
<dbReference type="GO" id="GO:0008270">
    <property type="term" value="F:zinc ion binding"/>
    <property type="evidence" value="ECO:0007669"/>
    <property type="project" value="UniProtKB-KW"/>
</dbReference>
<keyword evidence="3" id="KW-0677">Repeat</keyword>
<name>A0A6I8T5M1_AEDAE</name>
<dbReference type="GO" id="GO:0000978">
    <property type="term" value="F:RNA polymerase II cis-regulatory region sequence-specific DNA binding"/>
    <property type="evidence" value="ECO:0007669"/>
    <property type="project" value="TreeGrafter"/>
</dbReference>
<dbReference type="PANTHER" id="PTHR24399:SF70">
    <property type="entry name" value="C2H2-TYPE DOMAIN-CONTAINING PROTEIN"/>
    <property type="match status" value="1"/>
</dbReference>
<evidence type="ECO:0000259" key="10">
    <source>
        <dbReference type="PROSITE" id="PS50157"/>
    </source>
</evidence>
<dbReference type="InParanoid" id="A0A6I8T5M1"/>